<name>A0A914UZ41_9BILA</name>
<accession>A0A914UZ41</accession>
<feature type="transmembrane region" description="Helical" evidence="1">
    <location>
        <begin position="35"/>
        <end position="57"/>
    </location>
</feature>
<dbReference type="WBParaSite" id="PSAMB.scaffold1360size32547.g12671.t1">
    <property type="protein sequence ID" value="PSAMB.scaffold1360size32547.g12671.t1"/>
    <property type="gene ID" value="PSAMB.scaffold1360size32547.g12671"/>
</dbReference>
<evidence type="ECO:0000313" key="3">
    <source>
        <dbReference type="WBParaSite" id="PSAMB.scaffold1360size32547.g12671.t1"/>
    </source>
</evidence>
<proteinExistence type="predicted"/>
<evidence type="ECO:0000313" key="2">
    <source>
        <dbReference type="Proteomes" id="UP000887566"/>
    </source>
</evidence>
<evidence type="ECO:0000256" key="1">
    <source>
        <dbReference type="SAM" id="Phobius"/>
    </source>
</evidence>
<keyword evidence="1" id="KW-0472">Membrane</keyword>
<dbReference type="AlphaFoldDB" id="A0A914UZ41"/>
<keyword evidence="1" id="KW-1133">Transmembrane helix</keyword>
<organism evidence="2 3">
    <name type="scientific">Plectus sambesii</name>
    <dbReference type="NCBI Taxonomy" id="2011161"/>
    <lineage>
        <taxon>Eukaryota</taxon>
        <taxon>Metazoa</taxon>
        <taxon>Ecdysozoa</taxon>
        <taxon>Nematoda</taxon>
        <taxon>Chromadorea</taxon>
        <taxon>Plectida</taxon>
        <taxon>Plectina</taxon>
        <taxon>Plectoidea</taxon>
        <taxon>Plectidae</taxon>
        <taxon>Plectus</taxon>
    </lineage>
</organism>
<keyword evidence="2" id="KW-1185">Reference proteome</keyword>
<dbReference type="Proteomes" id="UP000887566">
    <property type="component" value="Unplaced"/>
</dbReference>
<protein>
    <submittedName>
        <fullName evidence="3">Uncharacterized protein</fullName>
    </submittedName>
</protein>
<reference evidence="3" key="1">
    <citation type="submission" date="2022-11" db="UniProtKB">
        <authorList>
            <consortium name="WormBaseParasite"/>
        </authorList>
    </citation>
    <scope>IDENTIFICATION</scope>
</reference>
<keyword evidence="1" id="KW-0812">Transmembrane</keyword>
<sequence>METPCDLAAVKNAYWDNKTYQPHQSVATAGLLPAFPTNSICGGIASVFNIICILVFLTKKELREKYLSFAVLAFGNLLNTLFL</sequence>